<sequence>MDPYIAEIIGTALLILLGSGVVANVVLPKTKGNNSGWIVITTAWALAVFVGVVVAGPYSGAHLNPAVTIGLALAGKFDWAMAPGYIIAQVVGAAIGAFLSWLVHIDHFKATQDPGEIAAPFATSPAIRNLKNNFISELIGTFVLIFVILYITGAEMGDESSTPIGLGSIGAIPVAFLVWVIGMGLGGTTGYAINPARDLGPRIIHQILPIKGKGSSDWSYAWVPVLGPIAGAAIAAGLYLALGV</sequence>
<dbReference type="Gene3D" id="1.20.1080.10">
    <property type="entry name" value="Glycerol uptake facilitator protein"/>
    <property type="match status" value="1"/>
</dbReference>
<dbReference type="PANTHER" id="PTHR43829">
    <property type="entry name" value="AQUAPORIN OR AQUAGLYCEROPORIN RELATED"/>
    <property type="match status" value="1"/>
</dbReference>
<evidence type="ECO:0000256" key="5">
    <source>
        <dbReference type="ARBA" id="ARBA00022989"/>
    </source>
</evidence>
<dbReference type="OrthoDB" id="9807293at2"/>
<keyword evidence="5 8" id="KW-1133">Transmembrane helix</keyword>
<protein>
    <submittedName>
        <fullName evidence="9">Glycerol uptake facilitator protein</fullName>
    </submittedName>
</protein>
<keyword evidence="3 7" id="KW-0813">Transport</keyword>
<keyword evidence="6 8" id="KW-0472">Membrane</keyword>
<evidence type="ECO:0000256" key="4">
    <source>
        <dbReference type="ARBA" id="ARBA00022692"/>
    </source>
</evidence>
<reference evidence="10" key="1">
    <citation type="submission" date="2016-12" db="EMBL/GenBank/DDBJ databases">
        <authorList>
            <person name="Varghese N."/>
            <person name="Submissions S."/>
        </authorList>
    </citation>
    <scope>NUCLEOTIDE SEQUENCE [LARGE SCALE GENOMIC DNA]</scope>
    <source>
        <strain evidence="10">DSM 25035</strain>
    </source>
</reference>
<evidence type="ECO:0000256" key="7">
    <source>
        <dbReference type="RuleBase" id="RU000477"/>
    </source>
</evidence>
<evidence type="ECO:0000313" key="10">
    <source>
        <dbReference type="Proteomes" id="UP000184609"/>
    </source>
</evidence>
<comment type="subcellular location">
    <subcellularLocation>
        <location evidence="1">Membrane</location>
        <topology evidence="1">Multi-pass membrane protein</topology>
    </subcellularLocation>
</comment>
<organism evidence="9 10">
    <name type="scientific">Algoriphagus zhangzhouensis</name>
    <dbReference type="NCBI Taxonomy" id="1073327"/>
    <lineage>
        <taxon>Bacteria</taxon>
        <taxon>Pseudomonadati</taxon>
        <taxon>Bacteroidota</taxon>
        <taxon>Cytophagia</taxon>
        <taxon>Cytophagales</taxon>
        <taxon>Cyclobacteriaceae</taxon>
        <taxon>Algoriphagus</taxon>
    </lineage>
</organism>
<dbReference type="AlphaFoldDB" id="A0A1M7Z9F0"/>
<evidence type="ECO:0000256" key="6">
    <source>
        <dbReference type="ARBA" id="ARBA00023136"/>
    </source>
</evidence>
<dbReference type="SUPFAM" id="SSF81338">
    <property type="entry name" value="Aquaporin-like"/>
    <property type="match status" value="1"/>
</dbReference>
<evidence type="ECO:0000256" key="2">
    <source>
        <dbReference type="ARBA" id="ARBA00006175"/>
    </source>
</evidence>
<feature type="transmembrane region" description="Helical" evidence="8">
    <location>
        <begin position="6"/>
        <end position="27"/>
    </location>
</feature>
<feature type="transmembrane region" description="Helical" evidence="8">
    <location>
        <begin position="134"/>
        <end position="152"/>
    </location>
</feature>
<dbReference type="Proteomes" id="UP000184609">
    <property type="component" value="Unassembled WGS sequence"/>
</dbReference>
<dbReference type="STRING" id="1073327.SAMN04488108_1384"/>
<feature type="transmembrane region" description="Helical" evidence="8">
    <location>
        <begin position="164"/>
        <end position="193"/>
    </location>
</feature>
<name>A0A1M7Z9F0_9BACT</name>
<dbReference type="GO" id="GO:0015254">
    <property type="term" value="F:glycerol channel activity"/>
    <property type="evidence" value="ECO:0007669"/>
    <property type="project" value="TreeGrafter"/>
</dbReference>
<dbReference type="Pfam" id="PF00230">
    <property type="entry name" value="MIP"/>
    <property type="match status" value="1"/>
</dbReference>
<feature type="transmembrane region" description="Helical" evidence="8">
    <location>
        <begin position="79"/>
        <end position="103"/>
    </location>
</feature>
<evidence type="ECO:0000256" key="1">
    <source>
        <dbReference type="ARBA" id="ARBA00004141"/>
    </source>
</evidence>
<keyword evidence="10" id="KW-1185">Reference proteome</keyword>
<dbReference type="PANTHER" id="PTHR43829:SF9">
    <property type="entry name" value="AQUAPORIN-9"/>
    <property type="match status" value="1"/>
</dbReference>
<feature type="transmembrane region" description="Helical" evidence="8">
    <location>
        <begin position="39"/>
        <end position="59"/>
    </location>
</feature>
<dbReference type="EMBL" id="FRXN01000002">
    <property type="protein sequence ID" value="SHO61504.1"/>
    <property type="molecule type" value="Genomic_DNA"/>
</dbReference>
<evidence type="ECO:0000313" key="9">
    <source>
        <dbReference type="EMBL" id="SHO61504.1"/>
    </source>
</evidence>
<gene>
    <name evidence="9" type="ORF">SAMN04488108_1384</name>
</gene>
<evidence type="ECO:0000256" key="8">
    <source>
        <dbReference type="SAM" id="Phobius"/>
    </source>
</evidence>
<proteinExistence type="inferred from homology"/>
<dbReference type="RefSeq" id="WP_073571054.1">
    <property type="nucleotide sequence ID" value="NZ_FRXN01000002.1"/>
</dbReference>
<dbReference type="PROSITE" id="PS00221">
    <property type="entry name" value="MIP"/>
    <property type="match status" value="1"/>
</dbReference>
<comment type="similarity">
    <text evidence="2 7">Belongs to the MIP/aquaporin (TC 1.A.8) family.</text>
</comment>
<keyword evidence="4 7" id="KW-0812">Transmembrane</keyword>
<dbReference type="InterPro" id="IPR022357">
    <property type="entry name" value="MIP_CS"/>
</dbReference>
<dbReference type="InterPro" id="IPR050363">
    <property type="entry name" value="MIP/Aquaporin"/>
</dbReference>
<dbReference type="GO" id="GO:0005886">
    <property type="term" value="C:plasma membrane"/>
    <property type="evidence" value="ECO:0007669"/>
    <property type="project" value="TreeGrafter"/>
</dbReference>
<dbReference type="InterPro" id="IPR023271">
    <property type="entry name" value="Aquaporin-like"/>
</dbReference>
<accession>A0A1M7Z9F0</accession>
<feature type="transmembrane region" description="Helical" evidence="8">
    <location>
        <begin position="220"/>
        <end position="242"/>
    </location>
</feature>
<dbReference type="InterPro" id="IPR000425">
    <property type="entry name" value="MIP"/>
</dbReference>
<evidence type="ECO:0000256" key="3">
    <source>
        <dbReference type="ARBA" id="ARBA00022448"/>
    </source>
</evidence>
<dbReference type="PRINTS" id="PR00783">
    <property type="entry name" value="MINTRINSICP"/>
</dbReference>